<name>A0A246K0G6_9SPHN</name>
<dbReference type="AlphaFoldDB" id="A0A246K0G6"/>
<dbReference type="EMBL" id="NISK01000001">
    <property type="protein sequence ID" value="OWQ98980.1"/>
    <property type="molecule type" value="Genomic_DNA"/>
</dbReference>
<gene>
    <name evidence="2" type="ORF">CDQ92_02035</name>
</gene>
<reference evidence="2 3" key="1">
    <citation type="journal article" date="2010" name="Int. J. Syst. Evol. Microbiol.">
        <title>Sphingopyxis bauzanensis sp. nov., a psychrophilic bacterium isolated from soil.</title>
        <authorList>
            <person name="Zhang D.C."/>
            <person name="Liu H.C."/>
            <person name="Xin Y.H."/>
            <person name="Zhou Y.G."/>
            <person name="Schinner F."/>
            <person name="Margesin R."/>
        </authorList>
    </citation>
    <scope>NUCLEOTIDE SEQUENCE [LARGE SCALE GENOMIC DNA]</scope>
    <source>
        <strain evidence="2 3">DSM 22271</strain>
    </source>
</reference>
<dbReference type="RefSeq" id="WP_088439618.1">
    <property type="nucleotide sequence ID" value="NZ_BMMC01000028.1"/>
</dbReference>
<dbReference type="PIRSF" id="PIRSF028288">
    <property type="entry name" value="UCP028288"/>
    <property type="match status" value="1"/>
</dbReference>
<feature type="signal peptide" evidence="1">
    <location>
        <begin position="1"/>
        <end position="26"/>
    </location>
</feature>
<dbReference type="OrthoDB" id="9807600at2"/>
<comment type="caution">
    <text evidence="2">The sequence shown here is derived from an EMBL/GenBank/DDBJ whole genome shotgun (WGS) entry which is preliminary data.</text>
</comment>
<keyword evidence="1" id="KW-0732">Signal</keyword>
<dbReference type="GO" id="GO:0016787">
    <property type="term" value="F:hydrolase activity"/>
    <property type="evidence" value="ECO:0007669"/>
    <property type="project" value="UniProtKB-KW"/>
</dbReference>
<dbReference type="Gene3D" id="3.10.450.50">
    <property type="match status" value="1"/>
</dbReference>
<accession>A0A246K0G6</accession>
<evidence type="ECO:0000256" key="1">
    <source>
        <dbReference type="SAM" id="SignalP"/>
    </source>
</evidence>
<sequence length="201" mass="20893">MKNANLRRAGLALVLPLAALATPAMAQESAVAAGSNVVAAPTHAPITAAEVEAAQRAWGYALVAIATEYDTKGHAAAKQLAENVIDSAYGYGLGPVLFKPTLAAAPTTFRTDRDGAISYFVGGNPAYPGDSGFALKGWRSYEIENAGILTNGNSATSMGNVTVIDASGNRTTVDKTWGYVRGADGKLRIVLHHSSLPYQTN</sequence>
<keyword evidence="2" id="KW-0378">Hydrolase</keyword>
<feature type="chain" id="PRO_5012264316" evidence="1">
    <location>
        <begin position="27"/>
        <end position="201"/>
    </location>
</feature>
<organism evidence="2 3">
    <name type="scientific">Sphingopyxis bauzanensis</name>
    <dbReference type="NCBI Taxonomy" id="651663"/>
    <lineage>
        <taxon>Bacteria</taxon>
        <taxon>Pseudomonadati</taxon>
        <taxon>Pseudomonadota</taxon>
        <taxon>Alphaproteobacteria</taxon>
        <taxon>Sphingomonadales</taxon>
        <taxon>Sphingomonadaceae</taxon>
        <taxon>Sphingopyxis</taxon>
    </lineage>
</organism>
<keyword evidence="3" id="KW-1185">Reference proteome</keyword>
<protein>
    <submittedName>
        <fullName evidence="2">Phosphoribosyl-AMP cyclohydrolase</fullName>
    </submittedName>
</protein>
<evidence type="ECO:0000313" key="2">
    <source>
        <dbReference type="EMBL" id="OWQ98980.1"/>
    </source>
</evidence>
<dbReference type="Proteomes" id="UP000197361">
    <property type="component" value="Unassembled WGS sequence"/>
</dbReference>
<dbReference type="InterPro" id="IPR016878">
    <property type="entry name" value="MICAH-like"/>
</dbReference>
<proteinExistence type="predicted"/>
<evidence type="ECO:0000313" key="3">
    <source>
        <dbReference type="Proteomes" id="UP000197361"/>
    </source>
</evidence>